<comment type="caution">
    <text evidence="3">The sequence shown here is derived from an EMBL/GenBank/DDBJ whole genome shotgun (WGS) entry which is preliminary data.</text>
</comment>
<name>A0A812I819_9DINO</name>
<proteinExistence type="predicted"/>
<feature type="region of interest" description="Disordered" evidence="2">
    <location>
        <begin position="1061"/>
        <end position="1091"/>
    </location>
</feature>
<dbReference type="AlphaFoldDB" id="A0A812I819"/>
<keyword evidence="1" id="KW-0175">Coiled coil</keyword>
<feature type="compositionally biased region" description="Polar residues" evidence="2">
    <location>
        <begin position="200"/>
        <end position="211"/>
    </location>
</feature>
<dbReference type="Proteomes" id="UP000604046">
    <property type="component" value="Unassembled WGS sequence"/>
</dbReference>
<feature type="coiled-coil region" evidence="1">
    <location>
        <begin position="142"/>
        <end position="176"/>
    </location>
</feature>
<evidence type="ECO:0000256" key="2">
    <source>
        <dbReference type="SAM" id="MobiDB-lite"/>
    </source>
</evidence>
<keyword evidence="4" id="KW-1185">Reference proteome</keyword>
<evidence type="ECO:0000313" key="3">
    <source>
        <dbReference type="EMBL" id="CAE7024986.1"/>
    </source>
</evidence>
<accession>A0A812I819</accession>
<feature type="region of interest" description="Disordered" evidence="2">
    <location>
        <begin position="197"/>
        <end position="237"/>
    </location>
</feature>
<reference evidence="3" key="1">
    <citation type="submission" date="2021-02" db="EMBL/GenBank/DDBJ databases">
        <authorList>
            <person name="Dougan E. K."/>
            <person name="Rhodes N."/>
            <person name="Thang M."/>
            <person name="Chan C."/>
        </authorList>
    </citation>
    <scope>NUCLEOTIDE SEQUENCE</scope>
</reference>
<protein>
    <submittedName>
        <fullName evidence="3">Uncharacterized protein</fullName>
    </submittedName>
</protein>
<sequence length="1091" mass="119663">MSQTNGMALLSNDFGVFLSVHQHRDNISVATDQPPPGPPGPGGPGPGPPGGPGPKPPPLRPEPSLDNAKLVQQLEALLGIVEEDVTAAGEGLTGYLGSTLYYSMKKLADLDVFAVEVDDKIEFLESVQNLTDEDTEGLHVKVADLNVKVANLEGQVSTLENQQAGLLEQMAQMQREMECLALWIPLRRNRCLQAVRKSATPESAASRSEAVSTEKKEKVSSPALVQDAAQESMKRRERRGEARALLNKRMAQKGVRRVWHRATDREVALVNARATSGCTTKLPSISIDIDSGLNIFFGSTNCWSLSLNLGSVKKGWPTLIERVFWIGEYCNGKGTFGCITDYVTERMPIIKDMNCDDGENIFQCLADLIQSKLPIIQDCVGESDVFQCLSDQVKSKLPIIKDCGDDNPFLCIADQVKGSLPIVKDCADDQNVFQCVADNVKSNLPIIQDCLDPGENVFLCVGNKILSDVPIFEIMGTFIGGIKDCVDEKTGGSVAELAANGGIYTITCLSNQLALHVPFLSSTAAVMEGVSDCVANNNNLLITVAGGGSAVTFGCLVAEIVQAVPFLNKTWEMINPCEANENIFQCFGEMLPVVGPLVANCNITSFPDVFSCIGQSLSQIPPFNLVQNAMSMAKDFIPFVLRQSLQIFIDLTKTVNGFGASVLQQSSRESPHVAHDDGHAKMAVFLQNAPPGAPAAARGSKGRRHSLLQERQKAPVELVPQKDVDRSEQIVDTTWEFDYSRLGDLQRTQLFTQFAGEEENTQSCLGYAPFSADPSDVKTTDWQAAGSSGTDAFIKLQAYAMPCGMDFYKNDNSSWKGYATYTRPFSTERCIAYSWTFNAMAVNLNVPVLDEFVFSLPKPNLKFEVIFCFPNYGFLAWYGAELSQWELSITIFSTEVLRVKYRFFSYGAGIDQRTQVTTAKGMGASKDIMFGNLRSLLQENNTVNSSQSKRGKSKRQGHWHRNLTMRTLRMEGTRPVVDEVLHGSRAQRKLRGRSFHDRFRRMSLSQVSASEVLQLVSFHTDGILPDSVSDLLGVGMGLTLDKGVISLGMDFRLMGFEEEAPFDGTGGDVSPQFLRDRSDDPRGGPSRRRRD</sequence>
<evidence type="ECO:0000256" key="1">
    <source>
        <dbReference type="SAM" id="Coils"/>
    </source>
</evidence>
<feature type="region of interest" description="Disordered" evidence="2">
    <location>
        <begin position="25"/>
        <end position="65"/>
    </location>
</feature>
<dbReference type="OrthoDB" id="422224at2759"/>
<evidence type="ECO:0000313" key="4">
    <source>
        <dbReference type="Proteomes" id="UP000604046"/>
    </source>
</evidence>
<feature type="compositionally biased region" description="Pro residues" evidence="2">
    <location>
        <begin position="33"/>
        <end position="61"/>
    </location>
</feature>
<dbReference type="EMBL" id="CAJNDS010000191">
    <property type="protein sequence ID" value="CAE7024986.1"/>
    <property type="molecule type" value="Genomic_DNA"/>
</dbReference>
<gene>
    <name evidence="3" type="ORF">SNAT2548_LOCUS3148</name>
</gene>
<organism evidence="3 4">
    <name type="scientific">Symbiodinium natans</name>
    <dbReference type="NCBI Taxonomy" id="878477"/>
    <lineage>
        <taxon>Eukaryota</taxon>
        <taxon>Sar</taxon>
        <taxon>Alveolata</taxon>
        <taxon>Dinophyceae</taxon>
        <taxon>Suessiales</taxon>
        <taxon>Symbiodiniaceae</taxon>
        <taxon>Symbiodinium</taxon>
    </lineage>
</organism>